<dbReference type="InterPro" id="IPR001343">
    <property type="entry name" value="Hemolysn_Ca-bd"/>
</dbReference>
<accession>A0A5C4NPK6</accession>
<evidence type="ECO:0000256" key="2">
    <source>
        <dbReference type="ARBA" id="ARBA00022525"/>
    </source>
</evidence>
<feature type="region of interest" description="Disordered" evidence="3">
    <location>
        <begin position="132"/>
        <end position="168"/>
    </location>
</feature>
<evidence type="ECO:0000313" key="5">
    <source>
        <dbReference type="Proteomes" id="UP000305709"/>
    </source>
</evidence>
<evidence type="ECO:0000313" key="4">
    <source>
        <dbReference type="EMBL" id="TNC75006.1"/>
    </source>
</evidence>
<dbReference type="GO" id="GO:0005509">
    <property type="term" value="F:calcium ion binding"/>
    <property type="evidence" value="ECO:0007669"/>
    <property type="project" value="InterPro"/>
</dbReference>
<keyword evidence="2" id="KW-0964">Secreted</keyword>
<dbReference type="EMBL" id="VDFV01000001">
    <property type="protein sequence ID" value="TNC75006.1"/>
    <property type="molecule type" value="Genomic_DNA"/>
</dbReference>
<feature type="compositionally biased region" description="Gly residues" evidence="3">
    <location>
        <begin position="148"/>
        <end position="160"/>
    </location>
</feature>
<protein>
    <recommendedName>
        <fullName evidence="6">Calcium-binding protein</fullName>
    </recommendedName>
</protein>
<dbReference type="InterPro" id="IPR050557">
    <property type="entry name" value="RTX_toxin/Mannuronan_C5-epim"/>
</dbReference>
<dbReference type="Gene3D" id="2.60.120.380">
    <property type="match status" value="1"/>
</dbReference>
<comment type="caution">
    <text evidence="4">The sequence shown here is derived from an EMBL/GenBank/DDBJ whole genome shotgun (WGS) entry which is preliminary data.</text>
</comment>
<evidence type="ECO:0008006" key="6">
    <source>
        <dbReference type="Google" id="ProtNLM"/>
    </source>
</evidence>
<keyword evidence="5" id="KW-1185">Reference proteome</keyword>
<name>A0A5C4NPK6_9RHOB</name>
<dbReference type="InterPro" id="IPR011049">
    <property type="entry name" value="Serralysin-like_metalloprot_C"/>
</dbReference>
<dbReference type="PRINTS" id="PR00313">
    <property type="entry name" value="CABNDNGRPT"/>
</dbReference>
<dbReference type="SUPFAM" id="SSF51120">
    <property type="entry name" value="beta-Roll"/>
    <property type="match status" value="1"/>
</dbReference>
<dbReference type="PROSITE" id="PS00330">
    <property type="entry name" value="HEMOLYSIN_CALCIUM"/>
    <property type="match status" value="6"/>
</dbReference>
<dbReference type="InterPro" id="IPR018511">
    <property type="entry name" value="Hemolysin-typ_Ca-bd_CS"/>
</dbReference>
<gene>
    <name evidence="4" type="ORF">FHG71_00775</name>
</gene>
<organism evidence="4 5">
    <name type="scientific">Rubellimicrobium roseum</name>
    <dbReference type="NCBI Taxonomy" id="687525"/>
    <lineage>
        <taxon>Bacteria</taxon>
        <taxon>Pseudomonadati</taxon>
        <taxon>Pseudomonadota</taxon>
        <taxon>Alphaproteobacteria</taxon>
        <taxon>Rhodobacterales</taxon>
        <taxon>Roseobacteraceae</taxon>
        <taxon>Rubellimicrobium</taxon>
    </lineage>
</organism>
<reference evidence="4 5" key="1">
    <citation type="submission" date="2019-06" db="EMBL/GenBank/DDBJ databases">
        <authorList>
            <person name="Jiang L."/>
        </authorList>
    </citation>
    <scope>NUCLEOTIDE SEQUENCE [LARGE SCALE GENOMIC DNA]</scope>
    <source>
        <strain evidence="4 5">YIM 48858</strain>
    </source>
</reference>
<dbReference type="PANTHER" id="PTHR38340">
    <property type="entry name" value="S-LAYER PROTEIN"/>
    <property type="match status" value="1"/>
</dbReference>
<dbReference type="GO" id="GO:0005576">
    <property type="term" value="C:extracellular region"/>
    <property type="evidence" value="ECO:0007669"/>
    <property type="project" value="UniProtKB-SubCell"/>
</dbReference>
<proteinExistence type="predicted"/>
<evidence type="ECO:0000256" key="1">
    <source>
        <dbReference type="ARBA" id="ARBA00004613"/>
    </source>
</evidence>
<sequence>MTLTAGRRYYFDADDITNGNDVNLEVDLIDSAGRRVASSDPATAGADPNFSFVAASTGVFFVAVHQSATDYVNGGFRFIGQSADLGDYAFNVSTSFQPEQFILSGARDERTFNDLAQRVLALGGNDEINGRGGNDVLVGGSGNDQLRGGSGGDELVGGSGNDRLRGETGEDALVGGIGNDLLYGGADGDDLQGGGGSDLLLGERGADTIWGGSGADDLYGGDGSDLLRGGLGLDLLYGGGGADTFHFLPGEAPASDRSIQDRIEDFSELDVIDFGDLILGQLGFGGSGRNTVRVVELTSGYFDVRVNLDGDSASELEILVDTIGGFRPDRSDFIL</sequence>
<dbReference type="Proteomes" id="UP000305709">
    <property type="component" value="Unassembled WGS sequence"/>
</dbReference>
<comment type="subcellular location">
    <subcellularLocation>
        <location evidence="1">Secreted</location>
    </subcellularLocation>
</comment>
<dbReference type="PANTHER" id="PTHR38340:SF1">
    <property type="entry name" value="S-LAYER PROTEIN"/>
    <property type="match status" value="1"/>
</dbReference>
<dbReference type="Pfam" id="PF00353">
    <property type="entry name" value="HemolysinCabind"/>
    <property type="match status" value="4"/>
</dbReference>
<dbReference type="OrthoDB" id="9342475at2"/>
<dbReference type="Gene3D" id="2.150.10.10">
    <property type="entry name" value="Serralysin-like metalloprotease, C-terminal"/>
    <property type="match status" value="2"/>
</dbReference>
<evidence type="ECO:0000256" key="3">
    <source>
        <dbReference type="SAM" id="MobiDB-lite"/>
    </source>
</evidence>
<dbReference type="AlphaFoldDB" id="A0A5C4NPK6"/>